<dbReference type="Pfam" id="PF25036">
    <property type="entry name" value="VPS13_VAB"/>
    <property type="match status" value="1"/>
</dbReference>
<gene>
    <name evidence="2" type="ORF">SARC_14047</name>
</gene>
<evidence type="ECO:0000313" key="2">
    <source>
        <dbReference type="EMBL" id="KNC73395.1"/>
    </source>
</evidence>
<feature type="non-terminal residue" evidence="2">
    <location>
        <position position="84"/>
    </location>
</feature>
<reference evidence="2 3" key="1">
    <citation type="submission" date="2011-02" db="EMBL/GenBank/DDBJ databases">
        <title>The Genome Sequence of Sphaeroforma arctica JP610.</title>
        <authorList>
            <consortium name="The Broad Institute Genome Sequencing Platform"/>
            <person name="Russ C."/>
            <person name="Cuomo C."/>
            <person name="Young S.K."/>
            <person name="Zeng Q."/>
            <person name="Gargeya S."/>
            <person name="Alvarado L."/>
            <person name="Berlin A."/>
            <person name="Chapman S.B."/>
            <person name="Chen Z."/>
            <person name="Freedman E."/>
            <person name="Gellesch M."/>
            <person name="Goldberg J."/>
            <person name="Griggs A."/>
            <person name="Gujja S."/>
            <person name="Heilman E."/>
            <person name="Heiman D."/>
            <person name="Howarth C."/>
            <person name="Mehta T."/>
            <person name="Neiman D."/>
            <person name="Pearson M."/>
            <person name="Roberts A."/>
            <person name="Saif S."/>
            <person name="Shea T."/>
            <person name="Shenoy N."/>
            <person name="Sisk P."/>
            <person name="Stolte C."/>
            <person name="Sykes S."/>
            <person name="White J."/>
            <person name="Yandava C."/>
            <person name="Burger G."/>
            <person name="Gray M.W."/>
            <person name="Holland P.W.H."/>
            <person name="King N."/>
            <person name="Lang F.B.F."/>
            <person name="Roger A.J."/>
            <person name="Ruiz-Trillo I."/>
            <person name="Haas B."/>
            <person name="Nusbaum C."/>
            <person name="Birren B."/>
        </authorList>
    </citation>
    <scope>NUCLEOTIDE SEQUENCE [LARGE SCALE GENOMIC DNA]</scope>
    <source>
        <strain evidence="2 3">JP610</strain>
    </source>
</reference>
<evidence type="ECO:0000313" key="3">
    <source>
        <dbReference type="Proteomes" id="UP000054560"/>
    </source>
</evidence>
<dbReference type="EMBL" id="KQ245668">
    <property type="protein sequence ID" value="KNC73395.1"/>
    <property type="molecule type" value="Genomic_DNA"/>
</dbReference>
<dbReference type="OrthoDB" id="272810at2759"/>
<dbReference type="GeneID" id="25914551"/>
<accession>A0A0L0F9K4</accession>
<dbReference type="AlphaFoldDB" id="A0A0L0F9K4"/>
<organism evidence="2 3">
    <name type="scientific">Sphaeroforma arctica JP610</name>
    <dbReference type="NCBI Taxonomy" id="667725"/>
    <lineage>
        <taxon>Eukaryota</taxon>
        <taxon>Ichthyosporea</taxon>
        <taxon>Ichthyophonida</taxon>
        <taxon>Sphaeroforma</taxon>
    </lineage>
</organism>
<dbReference type="InterPro" id="IPR009543">
    <property type="entry name" value="VPS13_VAB"/>
</dbReference>
<feature type="non-terminal residue" evidence="2">
    <location>
        <position position="1"/>
    </location>
</feature>
<proteinExistence type="predicted"/>
<keyword evidence="3" id="KW-1185">Reference proteome</keyword>
<protein>
    <recommendedName>
        <fullName evidence="1">Vacuolar protein sorting-associated protein 13 VPS13 adaptor binding domain-containing protein</fullName>
    </recommendedName>
</protein>
<name>A0A0L0F9K4_9EUKA</name>
<feature type="domain" description="Vacuolar protein sorting-associated protein 13 VPS13 adaptor binding" evidence="1">
    <location>
        <begin position="33"/>
        <end position="77"/>
    </location>
</feature>
<sequence>ERNPLFYMKLPRYGTGEQPIRTTHGELARFFEVSSNQQGPLNIGLHWERHGKALQVTVFVQYWLMNKTGLPLVIKQAGLGGDPS</sequence>
<dbReference type="Proteomes" id="UP000054560">
    <property type="component" value="Unassembled WGS sequence"/>
</dbReference>
<evidence type="ECO:0000259" key="1">
    <source>
        <dbReference type="Pfam" id="PF25036"/>
    </source>
</evidence>
<dbReference type="RefSeq" id="XP_014147297.1">
    <property type="nucleotide sequence ID" value="XM_014291822.1"/>
</dbReference>